<dbReference type="GO" id="GO:0004175">
    <property type="term" value="F:endopeptidase activity"/>
    <property type="evidence" value="ECO:0007669"/>
    <property type="project" value="UniProtKB-ARBA"/>
</dbReference>
<organism evidence="3 4">
    <name type="scientific">Lactonifactor longoviformis DSM 17459</name>
    <dbReference type="NCBI Taxonomy" id="1122155"/>
    <lineage>
        <taxon>Bacteria</taxon>
        <taxon>Bacillati</taxon>
        <taxon>Bacillota</taxon>
        <taxon>Clostridia</taxon>
        <taxon>Eubacteriales</taxon>
        <taxon>Clostridiaceae</taxon>
        <taxon>Lactonifactor</taxon>
    </lineage>
</organism>
<feature type="domain" description="CAAX prenyl protease 2/Lysostaphin resistance protein A-like" evidence="2">
    <location>
        <begin position="147"/>
        <end position="239"/>
    </location>
</feature>
<feature type="transmembrane region" description="Helical" evidence="1">
    <location>
        <begin position="203"/>
        <end position="221"/>
    </location>
</feature>
<protein>
    <recommendedName>
        <fullName evidence="2">CAAX prenyl protease 2/Lysostaphin resistance protein A-like domain-containing protein</fullName>
    </recommendedName>
</protein>
<feature type="transmembrane region" description="Helical" evidence="1">
    <location>
        <begin position="112"/>
        <end position="132"/>
    </location>
</feature>
<evidence type="ECO:0000313" key="3">
    <source>
        <dbReference type="EMBL" id="SHE35953.1"/>
    </source>
</evidence>
<dbReference type="AlphaFoldDB" id="A0A1M4SUR5"/>
<proteinExistence type="predicted"/>
<gene>
    <name evidence="3" type="ORF">SAMN02745158_00274</name>
</gene>
<feature type="transmembrane region" description="Helical" evidence="1">
    <location>
        <begin position="242"/>
        <end position="261"/>
    </location>
</feature>
<feature type="transmembrane region" description="Helical" evidence="1">
    <location>
        <begin position="67"/>
        <end position="91"/>
    </location>
</feature>
<accession>A0A1M4SUR5</accession>
<evidence type="ECO:0000256" key="1">
    <source>
        <dbReference type="SAM" id="Phobius"/>
    </source>
</evidence>
<sequence length="319" mass="35836">MRKLFKNRYGLVRSGWIVIICMALFYALTGLTSTLCVEILRKILVLTGDINDAAGYMSSFALAVDDALPVVLQILMELVIILLSLCVWKIMRYQWRDLGLRDFRKRFKKDGATGLLLGFGACSLIFFILILTNSVCIDSVRPAFSPSLFWWIVTMLLVGFAEELFCRGLLMSVLRRSNNIYLIMALPSVIFGGIHLFNPGVTVLSLVNIILVGIVFSYSYYKSGNLWMCIGYHITWNIFQSIVYGMPVSGLNISSIMTSHYPAANLLNGGDFGIEGGILTTCVNVLLFLYLLYRYRTSTYEFLPDPHINSQGTSDSRRG</sequence>
<keyword evidence="1" id="KW-1133">Transmembrane helix</keyword>
<dbReference type="STRING" id="1122155.SAMN02745158_00274"/>
<name>A0A1M4SUR5_9CLOT</name>
<feature type="transmembrane region" description="Helical" evidence="1">
    <location>
        <begin position="273"/>
        <end position="293"/>
    </location>
</feature>
<dbReference type="PANTHER" id="PTHR39430">
    <property type="entry name" value="MEMBRANE-ASSOCIATED PROTEASE-RELATED"/>
    <property type="match status" value="1"/>
</dbReference>
<keyword evidence="1" id="KW-0472">Membrane</keyword>
<evidence type="ECO:0000313" key="4">
    <source>
        <dbReference type="Proteomes" id="UP000184245"/>
    </source>
</evidence>
<feature type="transmembrane region" description="Helical" evidence="1">
    <location>
        <begin position="148"/>
        <end position="166"/>
    </location>
</feature>
<reference evidence="3 4" key="1">
    <citation type="submission" date="2016-11" db="EMBL/GenBank/DDBJ databases">
        <authorList>
            <person name="Jaros S."/>
            <person name="Januszkiewicz K."/>
            <person name="Wedrychowicz H."/>
        </authorList>
    </citation>
    <scope>NUCLEOTIDE SEQUENCE [LARGE SCALE GENOMIC DNA]</scope>
    <source>
        <strain evidence="3 4">DSM 17459</strain>
    </source>
</reference>
<feature type="transmembrane region" description="Helical" evidence="1">
    <location>
        <begin position="12"/>
        <end position="31"/>
    </location>
</feature>
<keyword evidence="1" id="KW-0812">Transmembrane</keyword>
<dbReference type="OrthoDB" id="324900at2"/>
<dbReference type="EMBL" id="FQVI01000001">
    <property type="protein sequence ID" value="SHE35953.1"/>
    <property type="molecule type" value="Genomic_DNA"/>
</dbReference>
<dbReference type="Pfam" id="PF02517">
    <property type="entry name" value="Rce1-like"/>
    <property type="match status" value="1"/>
</dbReference>
<keyword evidence="4" id="KW-1185">Reference proteome</keyword>
<dbReference type="GO" id="GO:0080120">
    <property type="term" value="P:CAAX-box protein maturation"/>
    <property type="evidence" value="ECO:0007669"/>
    <property type="project" value="UniProtKB-ARBA"/>
</dbReference>
<dbReference type="RefSeq" id="WP_072848435.1">
    <property type="nucleotide sequence ID" value="NZ_FQVI01000001.1"/>
</dbReference>
<evidence type="ECO:0000259" key="2">
    <source>
        <dbReference type="Pfam" id="PF02517"/>
    </source>
</evidence>
<dbReference type="PANTHER" id="PTHR39430:SF1">
    <property type="entry name" value="PROTEASE"/>
    <property type="match status" value="1"/>
</dbReference>
<feature type="transmembrane region" description="Helical" evidence="1">
    <location>
        <begin position="178"/>
        <end position="197"/>
    </location>
</feature>
<dbReference type="InterPro" id="IPR003675">
    <property type="entry name" value="Rce1/LyrA-like_dom"/>
</dbReference>
<dbReference type="Proteomes" id="UP000184245">
    <property type="component" value="Unassembled WGS sequence"/>
</dbReference>